<reference evidence="2 3" key="1">
    <citation type="journal article" date="2016" name="Nat. Commun.">
        <title>Thousands of microbial genomes shed light on interconnected biogeochemical processes in an aquifer system.</title>
        <authorList>
            <person name="Anantharaman K."/>
            <person name="Brown C.T."/>
            <person name="Hug L.A."/>
            <person name="Sharon I."/>
            <person name="Castelle C.J."/>
            <person name="Probst A.J."/>
            <person name="Thomas B.C."/>
            <person name="Singh A."/>
            <person name="Wilkins M.J."/>
            <person name="Karaoz U."/>
            <person name="Brodie E.L."/>
            <person name="Williams K.H."/>
            <person name="Hubbard S.S."/>
            <person name="Banfield J.F."/>
        </authorList>
    </citation>
    <scope>NUCLEOTIDE SEQUENCE [LARGE SCALE GENOMIC DNA]</scope>
</reference>
<gene>
    <name evidence="2" type="ORF">A2563_03880</name>
</gene>
<organism evidence="2 3">
    <name type="scientific">Candidatus Magasanikbacteria bacterium RIFOXYD1_FULL_40_23</name>
    <dbReference type="NCBI Taxonomy" id="1798705"/>
    <lineage>
        <taxon>Bacteria</taxon>
        <taxon>Candidatus Magasanikiibacteriota</taxon>
    </lineage>
</organism>
<accession>A0A1F6P9C9</accession>
<protein>
    <submittedName>
        <fullName evidence="2">Uncharacterized protein</fullName>
    </submittedName>
</protein>
<sequence>MSSPDKKDPWMPEIDPTKIPPPDEIKRRIDKERKKRMPEDNPQPTIDAPIHDPTPPPTPEKPPTKDNQQTWKM</sequence>
<feature type="compositionally biased region" description="Basic and acidic residues" evidence="1">
    <location>
        <begin position="1"/>
        <end position="10"/>
    </location>
</feature>
<dbReference type="Proteomes" id="UP000176634">
    <property type="component" value="Unassembled WGS sequence"/>
</dbReference>
<name>A0A1F6P9C9_9BACT</name>
<dbReference type="EMBL" id="MFRA01000005">
    <property type="protein sequence ID" value="OGH92781.1"/>
    <property type="molecule type" value="Genomic_DNA"/>
</dbReference>
<dbReference type="AlphaFoldDB" id="A0A1F6P9C9"/>
<dbReference type="STRING" id="1798705.A2563_03880"/>
<feature type="region of interest" description="Disordered" evidence="1">
    <location>
        <begin position="1"/>
        <end position="73"/>
    </location>
</feature>
<feature type="compositionally biased region" description="Basic and acidic residues" evidence="1">
    <location>
        <begin position="21"/>
        <end position="32"/>
    </location>
</feature>
<evidence type="ECO:0000256" key="1">
    <source>
        <dbReference type="SAM" id="MobiDB-lite"/>
    </source>
</evidence>
<evidence type="ECO:0000313" key="3">
    <source>
        <dbReference type="Proteomes" id="UP000176634"/>
    </source>
</evidence>
<comment type="caution">
    <text evidence="2">The sequence shown here is derived from an EMBL/GenBank/DDBJ whole genome shotgun (WGS) entry which is preliminary data.</text>
</comment>
<feature type="compositionally biased region" description="Pro residues" evidence="1">
    <location>
        <begin position="52"/>
        <end position="61"/>
    </location>
</feature>
<evidence type="ECO:0000313" key="2">
    <source>
        <dbReference type="EMBL" id="OGH92781.1"/>
    </source>
</evidence>
<proteinExistence type="predicted"/>